<organism evidence="3 4">
    <name type="scientific">Vagococcus proximus</name>
    <dbReference type="NCBI Taxonomy" id="2991417"/>
    <lineage>
        <taxon>Bacteria</taxon>
        <taxon>Bacillati</taxon>
        <taxon>Bacillota</taxon>
        <taxon>Bacilli</taxon>
        <taxon>Lactobacillales</taxon>
        <taxon>Enterococcaceae</taxon>
        <taxon>Vagococcus</taxon>
    </lineage>
</organism>
<name>A0ABT5X2P1_9ENTE</name>
<keyword evidence="4" id="KW-1185">Reference proteome</keyword>
<feature type="region of interest" description="Disordered" evidence="1">
    <location>
        <begin position="212"/>
        <end position="249"/>
    </location>
</feature>
<reference evidence="3" key="1">
    <citation type="submission" date="2022-10" db="EMBL/GenBank/DDBJ databases">
        <title>Vagococcus sp. isolated from poultry meat.</title>
        <authorList>
            <person name="Johansson P."/>
            <person name="Bjorkroth J."/>
        </authorList>
    </citation>
    <scope>NUCLEOTIDE SEQUENCE</scope>
    <source>
        <strain evidence="3">PNs007</strain>
    </source>
</reference>
<comment type="caution">
    <text evidence="3">The sequence shown here is derived from an EMBL/GenBank/DDBJ whole genome shotgun (WGS) entry which is preliminary data.</text>
</comment>
<proteinExistence type="predicted"/>
<evidence type="ECO:0000259" key="2">
    <source>
        <dbReference type="Pfam" id="PF14550"/>
    </source>
</evidence>
<accession>A0ABT5X2P1</accession>
<dbReference type="RefSeq" id="WP_275471848.1">
    <property type="nucleotide sequence ID" value="NZ_JAPDSH010000006.1"/>
</dbReference>
<sequence>MSRKLSNVTVTHISFVDKAANKRKFFLTKEIEDSNFDTEVKTIVKSDDPEKLVYGVVYEPNIRDAHDDFMSAVDIEKAAHTFMENYQHIDKQHDFETHAGKVVESYLAPVDMTIEDEVITKGTWILVTKATDDIWAAIQKGEFTGYSLAGTAEVTELEDKKDRLIDEFKSFMKSFFYTKKQESKGEEMKPEEMKDLLSEMLSPISKRLETIEKELDEKKDKPEDEKKKDKVKEADGETSDKEKDKKVDDEKDELLKRIEVLEKARHSNVVEVAYKQKDVEKSEALPSYVDAAFPIED</sequence>
<dbReference type="Pfam" id="PF14550">
    <property type="entry name" value="Peptidase_S78_2"/>
    <property type="match status" value="1"/>
</dbReference>
<gene>
    <name evidence="3" type="ORF">OL233_08195</name>
</gene>
<evidence type="ECO:0000313" key="4">
    <source>
        <dbReference type="Proteomes" id="UP001147148"/>
    </source>
</evidence>
<dbReference type="Proteomes" id="UP001147148">
    <property type="component" value="Unassembled WGS sequence"/>
</dbReference>
<evidence type="ECO:0000313" key="3">
    <source>
        <dbReference type="EMBL" id="MDF0480262.1"/>
    </source>
</evidence>
<evidence type="ECO:0000256" key="1">
    <source>
        <dbReference type="SAM" id="MobiDB-lite"/>
    </source>
</evidence>
<protein>
    <submittedName>
        <fullName evidence="3">XkdF-like putative serine protease domain-containing protein</fullName>
    </submittedName>
</protein>
<dbReference type="InterPro" id="IPR027924">
    <property type="entry name" value="XkdF"/>
</dbReference>
<dbReference type="EMBL" id="JAPDSH010000006">
    <property type="protein sequence ID" value="MDF0480262.1"/>
    <property type="molecule type" value="Genomic_DNA"/>
</dbReference>
<feature type="domain" description="Phage-like element PBSX protein XkdF" evidence="2">
    <location>
        <begin position="39"/>
        <end position="156"/>
    </location>
</feature>